<evidence type="ECO:0000313" key="1">
    <source>
        <dbReference type="EMBL" id="ODN65543.1"/>
    </source>
</evidence>
<proteinExistence type="predicted"/>
<reference evidence="1 2" key="1">
    <citation type="submission" date="2016-07" db="EMBL/GenBank/DDBJ databases">
        <title>Draft Genome Sequence of Methylophaga muralis Bur 1.</title>
        <authorList>
            <person name="Vasilenko O.V."/>
            <person name="Doronina N.V."/>
            <person name="Shmareva M.N."/>
            <person name="Tarlachkov S.V."/>
            <person name="Mustakhimov I."/>
            <person name="Trotsenko Y.A."/>
        </authorList>
    </citation>
    <scope>NUCLEOTIDE SEQUENCE [LARGE SCALE GENOMIC DNA]</scope>
    <source>
        <strain evidence="1 2">Bur 1</strain>
    </source>
</reference>
<accession>A0A1E3GNB9</accession>
<evidence type="ECO:0000313" key="2">
    <source>
        <dbReference type="Proteomes" id="UP000094379"/>
    </source>
</evidence>
<dbReference type="EMBL" id="MCRI01000055">
    <property type="protein sequence ID" value="ODN65543.1"/>
    <property type="molecule type" value="Genomic_DNA"/>
</dbReference>
<keyword evidence="2" id="KW-1185">Reference proteome</keyword>
<gene>
    <name evidence="1" type="ORF">A9E74_02676</name>
</gene>
<comment type="caution">
    <text evidence="1">The sequence shown here is derived from an EMBL/GenBank/DDBJ whole genome shotgun (WGS) entry which is preliminary data.</text>
</comment>
<sequence>MNENKPEQTEKKKVEIQRLPCRGCTKNCKNYAFCDGKPWRPQPTAANGVKIH</sequence>
<protein>
    <submittedName>
        <fullName evidence="1">Uncharacterized protein</fullName>
    </submittedName>
</protein>
<organism evidence="1 2">
    <name type="scientific">Methylophaga muralis</name>
    <dbReference type="NCBI Taxonomy" id="291169"/>
    <lineage>
        <taxon>Bacteria</taxon>
        <taxon>Pseudomonadati</taxon>
        <taxon>Pseudomonadota</taxon>
        <taxon>Gammaproteobacteria</taxon>
        <taxon>Thiotrichales</taxon>
        <taxon>Piscirickettsiaceae</taxon>
        <taxon>Methylophaga</taxon>
    </lineage>
</organism>
<dbReference type="Proteomes" id="UP000094379">
    <property type="component" value="Unassembled WGS sequence"/>
</dbReference>
<dbReference type="AlphaFoldDB" id="A0A1E3GNB9"/>
<name>A0A1E3GNB9_9GAMM</name>